<accession>A0ABS7P667</accession>
<feature type="region of interest" description="Disordered" evidence="14">
    <location>
        <begin position="1"/>
        <end position="34"/>
    </location>
</feature>
<dbReference type="Gene3D" id="3.50.50.60">
    <property type="entry name" value="FAD/NAD(P)-binding domain"/>
    <property type="match status" value="1"/>
</dbReference>
<feature type="domain" description="Fumarate reductase/succinate dehydrogenase flavoprotein-like C-terminal" evidence="16">
    <location>
        <begin position="500"/>
        <end position="555"/>
    </location>
</feature>
<evidence type="ECO:0000256" key="5">
    <source>
        <dbReference type="ARBA" id="ARBA00021901"/>
    </source>
</evidence>
<dbReference type="GO" id="GO:0008734">
    <property type="term" value="F:L-aspartate oxidase activity"/>
    <property type="evidence" value="ECO:0007669"/>
    <property type="project" value="UniProtKB-EC"/>
</dbReference>
<evidence type="ECO:0000256" key="14">
    <source>
        <dbReference type="SAM" id="MobiDB-lite"/>
    </source>
</evidence>
<evidence type="ECO:0000256" key="4">
    <source>
        <dbReference type="ARBA" id="ARBA00012173"/>
    </source>
</evidence>
<evidence type="ECO:0000259" key="16">
    <source>
        <dbReference type="Pfam" id="PF02910"/>
    </source>
</evidence>
<proteinExistence type="inferred from homology"/>
<dbReference type="InterPro" id="IPR027477">
    <property type="entry name" value="Succ_DH/fumarate_Rdtase_cat_sf"/>
</dbReference>
<comment type="pathway">
    <text evidence="2 13">Cofactor biosynthesis; NAD(+) biosynthesis; iminoaspartate from L-aspartate (oxidase route): step 1/1.</text>
</comment>
<evidence type="ECO:0000313" key="18">
    <source>
        <dbReference type="Proteomes" id="UP000825228"/>
    </source>
</evidence>
<comment type="caution">
    <text evidence="17">The sequence shown here is derived from an EMBL/GenBank/DDBJ whole genome shotgun (WGS) entry which is preliminary data.</text>
</comment>
<gene>
    <name evidence="17" type="primary">nadB</name>
    <name evidence="17" type="ORF">HQ603_14295</name>
</gene>
<comment type="cofactor">
    <cofactor evidence="1 13">
        <name>FAD</name>
        <dbReference type="ChEBI" id="CHEBI:57692"/>
    </cofactor>
</comment>
<dbReference type="InterPro" id="IPR005288">
    <property type="entry name" value="NadB"/>
</dbReference>
<evidence type="ECO:0000256" key="2">
    <source>
        <dbReference type="ARBA" id="ARBA00004950"/>
    </source>
</evidence>
<dbReference type="Pfam" id="PF02910">
    <property type="entry name" value="Succ_DH_flav_C"/>
    <property type="match status" value="1"/>
</dbReference>
<keyword evidence="7 13" id="KW-0662">Pyridine nucleotide biosynthesis</keyword>
<dbReference type="PANTHER" id="PTHR42716">
    <property type="entry name" value="L-ASPARTATE OXIDASE"/>
    <property type="match status" value="1"/>
</dbReference>
<comment type="subcellular location">
    <subcellularLocation>
        <location evidence="13">Cytoplasm</location>
    </subcellularLocation>
</comment>
<feature type="compositionally biased region" description="Basic residues" evidence="14">
    <location>
        <begin position="1"/>
        <end position="25"/>
    </location>
</feature>
<evidence type="ECO:0000256" key="12">
    <source>
        <dbReference type="NCBIfam" id="TIGR00551"/>
    </source>
</evidence>
<keyword evidence="18" id="KW-1185">Reference proteome</keyword>
<dbReference type="Gene3D" id="1.20.58.100">
    <property type="entry name" value="Fumarate reductase/succinate dehydrogenase flavoprotein-like, C-terminal domain"/>
    <property type="match status" value="1"/>
</dbReference>
<dbReference type="PRINTS" id="PR00368">
    <property type="entry name" value="FADPNR"/>
</dbReference>
<reference evidence="17 18" key="1">
    <citation type="submission" date="2020-06" db="EMBL/GenBank/DDBJ databases">
        <title>Taxonomy, biology and ecology of Rhodococcus bacteria occurring in California pistachio and other woody hosts as revealed by genome sequence analyses.</title>
        <authorList>
            <person name="Gai Y."/>
            <person name="Riely B."/>
        </authorList>
    </citation>
    <scope>NUCLEOTIDE SEQUENCE [LARGE SCALE GENOMIC DNA]</scope>
    <source>
        <strain evidence="17 18">BP-281</strain>
    </source>
</reference>
<evidence type="ECO:0000256" key="9">
    <source>
        <dbReference type="ARBA" id="ARBA00023002"/>
    </source>
</evidence>
<dbReference type="EC" id="1.4.3.16" evidence="4 12"/>
<organism evidence="17 18">
    <name type="scientific">Rhodococcoides corynebacterioides</name>
    <dbReference type="NCBI Taxonomy" id="53972"/>
    <lineage>
        <taxon>Bacteria</taxon>
        <taxon>Bacillati</taxon>
        <taxon>Actinomycetota</taxon>
        <taxon>Actinomycetes</taxon>
        <taxon>Mycobacteriales</taxon>
        <taxon>Nocardiaceae</taxon>
        <taxon>Rhodococcoides</taxon>
    </lineage>
</organism>
<evidence type="ECO:0000256" key="13">
    <source>
        <dbReference type="RuleBase" id="RU362049"/>
    </source>
</evidence>
<sequence length="560" mass="57048">MPHRGCRRGARRRRRRRAGPRVRRAHDRDRVAGRRRVTPTVGWDATADLVVVGAGVAGLTAATEAVRLGLRVLVVAKDTVDTSTRYAQGGMATATGDDVAVHAEDTVTAGAGLCDPAAVRSVVGDGPAAYDVLVGLGARFDTTADGRVARTREGGHRTARIVHAGGDATGAEIQRALTAAGPTALTDSVVLSVITGPHGAAGVVVASAGESGGLESVGVIHAPAVLLATGGSGMLHAAGTNPEGATGDGIALAVAAGAEIADVEFVQFHPTVFFSPGGHGRLPLISEALRGEGARLIDQGGRPVVGDAHPLGDLAPRDVVSRAIAARLTDTGATHVLLDARGVPDVAHRFPTVTRSCRERGVDPVTTPIPVAPAAHYACGGIVTDLAGRTRVPGLFAAGEVARTGLHGANRLASNSLLEGVVLGRRVAAAARERVGTDTTAEPEVPRVARRLDRAVLQAAASAGIGVVRDAAGIDAVRRVAAGAAVRPLATVRDVEDAALTVLLAATATAASLRTETRGAHTRRDHPRTDPAQCRSIVLSAADLDHRGDLTRRPVPAGVS</sequence>
<keyword evidence="9 13" id="KW-0560">Oxidoreductase</keyword>
<evidence type="ECO:0000313" key="17">
    <source>
        <dbReference type="EMBL" id="MBY6367923.1"/>
    </source>
</evidence>
<protein>
    <recommendedName>
        <fullName evidence="5 12">L-aspartate oxidase</fullName>
        <ecNumber evidence="4 12">1.4.3.16</ecNumber>
    </recommendedName>
</protein>
<dbReference type="PRINTS" id="PR00411">
    <property type="entry name" value="PNDRDTASEI"/>
</dbReference>
<dbReference type="InterPro" id="IPR037099">
    <property type="entry name" value="Fum_R/Succ_DH_flav-like_C_sf"/>
</dbReference>
<dbReference type="SUPFAM" id="SSF51905">
    <property type="entry name" value="FAD/NAD(P)-binding domain"/>
    <property type="match status" value="1"/>
</dbReference>
<evidence type="ECO:0000256" key="3">
    <source>
        <dbReference type="ARBA" id="ARBA00008562"/>
    </source>
</evidence>
<comment type="function">
    <text evidence="10">Catalyzes the oxidation of L-aspartate to iminoaspartate, the first step in the de novo biosynthesis of NAD(+).</text>
</comment>
<comment type="catalytic activity">
    <reaction evidence="11">
        <text>L-aspartate + O2 = iminosuccinate + H2O2</text>
        <dbReference type="Rhea" id="RHEA:25876"/>
        <dbReference type="ChEBI" id="CHEBI:15379"/>
        <dbReference type="ChEBI" id="CHEBI:16240"/>
        <dbReference type="ChEBI" id="CHEBI:29991"/>
        <dbReference type="ChEBI" id="CHEBI:77875"/>
        <dbReference type="EC" id="1.4.3.16"/>
    </reaction>
    <physiologicalReaction direction="left-to-right" evidence="11">
        <dbReference type="Rhea" id="RHEA:25877"/>
    </physiologicalReaction>
</comment>
<evidence type="ECO:0000259" key="15">
    <source>
        <dbReference type="Pfam" id="PF00890"/>
    </source>
</evidence>
<dbReference type="SUPFAM" id="SSF56425">
    <property type="entry name" value="Succinate dehydrogenase/fumarate reductase flavoprotein, catalytic domain"/>
    <property type="match status" value="1"/>
</dbReference>
<dbReference type="EMBL" id="JABUBU010000015">
    <property type="protein sequence ID" value="MBY6367923.1"/>
    <property type="molecule type" value="Genomic_DNA"/>
</dbReference>
<dbReference type="Gene3D" id="3.90.700.10">
    <property type="entry name" value="Succinate dehydrogenase/fumarate reductase flavoprotein, catalytic domain"/>
    <property type="match status" value="1"/>
</dbReference>
<evidence type="ECO:0000256" key="11">
    <source>
        <dbReference type="ARBA" id="ARBA00048305"/>
    </source>
</evidence>
<evidence type="ECO:0000256" key="8">
    <source>
        <dbReference type="ARBA" id="ARBA00022827"/>
    </source>
</evidence>
<evidence type="ECO:0000256" key="10">
    <source>
        <dbReference type="ARBA" id="ARBA00029426"/>
    </source>
</evidence>
<comment type="similarity">
    <text evidence="3 13">Belongs to the FAD-dependent oxidoreductase 2 family. NadB subfamily.</text>
</comment>
<feature type="domain" description="FAD-dependent oxidoreductase 2 FAD-binding" evidence="15">
    <location>
        <begin position="48"/>
        <end position="417"/>
    </location>
</feature>
<dbReference type="PANTHER" id="PTHR42716:SF2">
    <property type="entry name" value="L-ASPARTATE OXIDASE, CHLOROPLASTIC"/>
    <property type="match status" value="1"/>
</dbReference>
<dbReference type="SUPFAM" id="SSF46977">
    <property type="entry name" value="Succinate dehydrogenase/fumarate reductase flavoprotein C-terminal domain"/>
    <property type="match status" value="1"/>
</dbReference>
<dbReference type="Proteomes" id="UP000825228">
    <property type="component" value="Unassembled WGS sequence"/>
</dbReference>
<dbReference type="NCBIfam" id="TIGR00551">
    <property type="entry name" value="nadB"/>
    <property type="match status" value="1"/>
</dbReference>
<dbReference type="InterPro" id="IPR036188">
    <property type="entry name" value="FAD/NAD-bd_sf"/>
</dbReference>
<keyword evidence="8 13" id="KW-0274">FAD</keyword>
<evidence type="ECO:0000256" key="7">
    <source>
        <dbReference type="ARBA" id="ARBA00022642"/>
    </source>
</evidence>
<name>A0ABS7P667_9NOCA</name>
<dbReference type="InterPro" id="IPR003953">
    <property type="entry name" value="FAD-dep_OxRdtase_2_FAD-bd"/>
</dbReference>
<keyword evidence="6 13" id="KW-0285">Flavoprotein</keyword>
<evidence type="ECO:0000256" key="1">
    <source>
        <dbReference type="ARBA" id="ARBA00001974"/>
    </source>
</evidence>
<dbReference type="Pfam" id="PF00890">
    <property type="entry name" value="FAD_binding_2"/>
    <property type="match status" value="1"/>
</dbReference>
<evidence type="ECO:0000256" key="6">
    <source>
        <dbReference type="ARBA" id="ARBA00022630"/>
    </source>
</evidence>
<dbReference type="InterPro" id="IPR015939">
    <property type="entry name" value="Fum_Rdtase/Succ_DH_flav-like_C"/>
</dbReference>